<dbReference type="EMBL" id="CM017694">
    <property type="protein sequence ID" value="TYH11048.1"/>
    <property type="molecule type" value="Genomic_DNA"/>
</dbReference>
<accession>A0A5D2G0J6</accession>
<dbReference type="AlphaFoldDB" id="A0A5D2G0J6"/>
<evidence type="ECO:0000313" key="1">
    <source>
        <dbReference type="EMBL" id="TYH11048.1"/>
    </source>
</evidence>
<organism evidence="1 2">
    <name type="scientific">Gossypium darwinii</name>
    <name type="common">Darwin's cotton</name>
    <name type="synonym">Gossypium barbadense var. darwinii</name>
    <dbReference type="NCBI Taxonomy" id="34276"/>
    <lineage>
        <taxon>Eukaryota</taxon>
        <taxon>Viridiplantae</taxon>
        <taxon>Streptophyta</taxon>
        <taxon>Embryophyta</taxon>
        <taxon>Tracheophyta</taxon>
        <taxon>Spermatophyta</taxon>
        <taxon>Magnoliopsida</taxon>
        <taxon>eudicotyledons</taxon>
        <taxon>Gunneridae</taxon>
        <taxon>Pentapetalae</taxon>
        <taxon>rosids</taxon>
        <taxon>malvids</taxon>
        <taxon>Malvales</taxon>
        <taxon>Malvaceae</taxon>
        <taxon>Malvoideae</taxon>
        <taxon>Gossypium</taxon>
    </lineage>
</organism>
<evidence type="ECO:0000313" key="2">
    <source>
        <dbReference type="Proteomes" id="UP000323506"/>
    </source>
</evidence>
<gene>
    <name evidence="1" type="ORF">ES288_A07G227700v1</name>
</gene>
<proteinExistence type="predicted"/>
<reference evidence="1 2" key="1">
    <citation type="submission" date="2019-06" db="EMBL/GenBank/DDBJ databases">
        <title>WGS assembly of Gossypium darwinii.</title>
        <authorList>
            <person name="Chen Z.J."/>
            <person name="Sreedasyam A."/>
            <person name="Ando A."/>
            <person name="Song Q."/>
            <person name="De L."/>
            <person name="Hulse-Kemp A."/>
            <person name="Ding M."/>
            <person name="Ye W."/>
            <person name="Kirkbride R."/>
            <person name="Jenkins J."/>
            <person name="Plott C."/>
            <person name="Lovell J."/>
            <person name="Lin Y.-M."/>
            <person name="Vaughn R."/>
            <person name="Liu B."/>
            <person name="Li W."/>
            <person name="Simpson S."/>
            <person name="Scheffler B."/>
            <person name="Saski C."/>
            <person name="Grover C."/>
            <person name="Hu G."/>
            <person name="Conover J."/>
            <person name="Carlson J."/>
            <person name="Shu S."/>
            <person name="Boston L."/>
            <person name="Williams M."/>
            <person name="Peterson D."/>
            <person name="Mcgee K."/>
            <person name="Jones D."/>
            <person name="Wendel J."/>
            <person name="Stelly D."/>
            <person name="Grimwood J."/>
            <person name="Schmutz J."/>
        </authorList>
    </citation>
    <scope>NUCLEOTIDE SEQUENCE [LARGE SCALE GENOMIC DNA]</scope>
    <source>
        <strain evidence="1">1808015.09</strain>
    </source>
</reference>
<name>A0A5D2G0J6_GOSDA</name>
<keyword evidence="2" id="KW-1185">Reference proteome</keyword>
<protein>
    <submittedName>
        <fullName evidence="1">Uncharacterized protein</fullName>
    </submittedName>
</protein>
<dbReference type="Proteomes" id="UP000323506">
    <property type="component" value="Chromosome A07"/>
</dbReference>
<sequence>MFTAFIRVMKDILERHHLCSKNLEKLEQPCLGMQMNENLDYFIEQ</sequence>